<evidence type="ECO:0000313" key="1">
    <source>
        <dbReference type="EMBL" id="MCB5411718.1"/>
    </source>
</evidence>
<reference evidence="1 2" key="1">
    <citation type="submission" date="2020-07" db="EMBL/GenBank/DDBJ databases">
        <title>Pseudogemmobacter sp. nov., isolated from poultry manure in Taiwan.</title>
        <authorList>
            <person name="Lin S.-Y."/>
            <person name="Tang Y.-S."/>
            <person name="Young C.-C."/>
        </authorList>
    </citation>
    <scope>NUCLEOTIDE SEQUENCE [LARGE SCALE GENOMIC DNA]</scope>
    <source>
        <strain evidence="1 2">CC-YST710</strain>
    </source>
</reference>
<name>A0ABS8CRC9_9RHOB</name>
<dbReference type="Proteomes" id="UP001198571">
    <property type="component" value="Unassembled WGS sequence"/>
</dbReference>
<gene>
    <name evidence="1" type="ORF">H0485_17130</name>
</gene>
<sequence length="251" mass="26037">MALSVVGASSVSAQTYETAAAARAVAFERLVSAVRIETRQESYGAQQVTSAEAASYKAMATSFGEVDRALQVREAMRTYESMQTAIGGACADVEANKLAGRAGQNNADIMAAITEQERNWVQDGGSRVSIMAGTQSARESFLCSADEAAAGLCVEGAHLNFGAIAAGDTDASPFLLRSNGGARSYGNIEAQVGMIYMDTLLPLPSIAPSGADSELADRINRAEAMRQMAIISLGRASVGGIIVRGLEGGVE</sequence>
<dbReference type="EMBL" id="JACDXX010000019">
    <property type="protein sequence ID" value="MCB5411718.1"/>
    <property type="molecule type" value="Genomic_DNA"/>
</dbReference>
<accession>A0ABS8CRC9</accession>
<proteinExistence type="predicted"/>
<protein>
    <submittedName>
        <fullName evidence="1">Uncharacterized protein</fullName>
    </submittedName>
</protein>
<comment type="caution">
    <text evidence="1">The sequence shown here is derived from an EMBL/GenBank/DDBJ whole genome shotgun (WGS) entry which is preliminary data.</text>
</comment>
<keyword evidence="2" id="KW-1185">Reference proteome</keyword>
<evidence type="ECO:0000313" key="2">
    <source>
        <dbReference type="Proteomes" id="UP001198571"/>
    </source>
</evidence>
<organism evidence="1 2">
    <name type="scientific">Pseudogemmobacter faecipullorum</name>
    <dbReference type="NCBI Taxonomy" id="2755041"/>
    <lineage>
        <taxon>Bacteria</taxon>
        <taxon>Pseudomonadati</taxon>
        <taxon>Pseudomonadota</taxon>
        <taxon>Alphaproteobacteria</taxon>
        <taxon>Rhodobacterales</taxon>
        <taxon>Paracoccaceae</taxon>
        <taxon>Pseudogemmobacter</taxon>
    </lineage>
</organism>
<dbReference type="RefSeq" id="WP_226937169.1">
    <property type="nucleotide sequence ID" value="NZ_JACDXX010000019.1"/>
</dbReference>